<dbReference type="InterPro" id="IPR029062">
    <property type="entry name" value="Class_I_gatase-like"/>
</dbReference>
<evidence type="ECO:0000256" key="1">
    <source>
        <dbReference type="SAM" id="MobiDB-lite"/>
    </source>
</evidence>
<feature type="region of interest" description="Disordered" evidence="1">
    <location>
        <begin position="567"/>
        <end position="594"/>
    </location>
</feature>
<protein>
    <submittedName>
        <fullName evidence="2">Uncharacterized protein</fullName>
    </submittedName>
</protein>
<dbReference type="Gene3D" id="3.40.50.880">
    <property type="match status" value="1"/>
</dbReference>
<dbReference type="AlphaFoldDB" id="A0A0G4G646"/>
<dbReference type="VEuPathDB" id="CryptoDB:Cvel_20404"/>
<dbReference type="EMBL" id="CDMZ01000912">
    <property type="protein sequence ID" value="CEM23879.1"/>
    <property type="molecule type" value="Genomic_DNA"/>
</dbReference>
<organism evidence="2">
    <name type="scientific">Chromera velia CCMP2878</name>
    <dbReference type="NCBI Taxonomy" id="1169474"/>
    <lineage>
        <taxon>Eukaryota</taxon>
        <taxon>Sar</taxon>
        <taxon>Alveolata</taxon>
        <taxon>Colpodellida</taxon>
        <taxon>Chromeraceae</taxon>
        <taxon>Chromera</taxon>
    </lineage>
</organism>
<feature type="compositionally biased region" description="Gly residues" evidence="1">
    <location>
        <begin position="436"/>
        <end position="445"/>
    </location>
</feature>
<reference evidence="2" key="1">
    <citation type="submission" date="2014-11" db="EMBL/GenBank/DDBJ databases">
        <authorList>
            <person name="Otto D Thomas"/>
            <person name="Naeem Raeece"/>
        </authorList>
    </citation>
    <scope>NUCLEOTIDE SEQUENCE</scope>
</reference>
<name>A0A0G4G646_9ALVE</name>
<accession>A0A0G4G646</accession>
<evidence type="ECO:0000313" key="2">
    <source>
        <dbReference type="EMBL" id="CEM23879.1"/>
    </source>
</evidence>
<feature type="region of interest" description="Disordered" evidence="1">
    <location>
        <begin position="615"/>
        <end position="641"/>
    </location>
</feature>
<gene>
    <name evidence="2" type="ORF">Cvel_20404</name>
</gene>
<feature type="region of interest" description="Disordered" evidence="1">
    <location>
        <begin position="429"/>
        <end position="453"/>
    </location>
</feature>
<proteinExistence type="predicted"/>
<sequence length="732" mass="80517">MMETFDTPFSRSLTDLYFIYRKKNNLTEFLHENTTEFANYTAEKRFKTLNMILIAASPNILPWAPAFAQVSCLIRMALRRDVPLFCESSAMHALVCAASVGPERMLVFNNKGKGGSLEDIYHIDPEEAAQLKNFHFFLDTATGDLYRRSQEWRLWIPHRNVGMHNIREAFKPSTQGHMVCPPPVHQCDAMISQQREFGPFKGLQLPDRRFEDVLKVEISERNHWLAEGLPLRFVIPSHKKWQVNATVRRPLRIIGSSPSGPEVVITGPLVGVQFHITNKYPETRKIFNNFIRKIVGSVQGGDLHLIGSSLWAIQEIGGSPKRERGGAGRSTSVRLPSARTGAACPCVSKKNISDPEEDAHAAAEPLRTARLIATNAPKAARTVDPGIIGRGAHREATDTSGARALEKAREELPEWIEGELAAATGGLSQSFDHRGVTGGRGGRGGGRGEEGRWSDAGSVYSSGQNAFGGPLVPLDKGSIKRMLHPDVQWDPPARDRAAVQRIPTYSPWKSVKGKLDTAIPDRPIVPDDIGPKAKREVLEVLQQKYAVPPAFRQALEWAERKIHAALRDSHAASDARTTNDGGEETHTGPLSVSGMPLLSNRVRFGAKDSVCLTDRGRKGSGGLGMPVGSATRPRTSQSSRALDARRSYCPIQWIGERRTLAKGCHLEDLQVANYVTGDPTTQKPPFRLEKKSAFLDGAWKATPSGRGVEQFNVDPSRATVDYNVRASPTGGR</sequence>